<dbReference type="PANTHER" id="PTHR43257:SF2">
    <property type="entry name" value="PYRUVATE DEHYDROGENASE E1 COMPONENT SUBUNIT BETA"/>
    <property type="match status" value="1"/>
</dbReference>
<sequence>KDTPMSEAAIIGFALGAAITGMRPIAEIMFCDLLCLAMDQIVNQVAKIHYMFGGKVKVPLVIRVPFGGLRRAAAQHSQHLEAWFLHTPGLKIVVPSTPYDVKGLLKAAIRENNPVMCFEHILLYQTKGKVPEGEYTVPIGKADVKREGKDITVISYSFMLHRCLSVAEKLYKEGIDVEVIDLRSLYPLDMETVIASVKKTNKVAIVHQASLTGGVGAEVGMRITEAAFDYLDAPVKRICARDVPVPFSPVLEDFVVPTEERIEEEIKKMV</sequence>
<dbReference type="InterPro" id="IPR009014">
    <property type="entry name" value="Transketo_C/PFOR_II"/>
</dbReference>
<dbReference type="Gene3D" id="3.40.50.970">
    <property type="match status" value="1"/>
</dbReference>
<feature type="domain" description="Transketolase-like pyrimidine-binding" evidence="4">
    <location>
        <begin position="1"/>
        <end position="126"/>
    </location>
</feature>
<dbReference type="AlphaFoldDB" id="A0A662DCR4"/>
<organism evidence="5 6">
    <name type="scientific">Aerophobetes bacterium</name>
    <dbReference type="NCBI Taxonomy" id="2030807"/>
    <lineage>
        <taxon>Bacteria</taxon>
        <taxon>Candidatus Aerophobota</taxon>
    </lineage>
</organism>
<gene>
    <name evidence="5" type="ORF">DRJ04_04010</name>
</gene>
<dbReference type="Pfam" id="PF02779">
    <property type="entry name" value="Transket_pyr"/>
    <property type="match status" value="1"/>
</dbReference>
<dbReference type="CDD" id="cd07036">
    <property type="entry name" value="TPP_PYR_E1-PDHc-beta_like"/>
    <property type="match status" value="1"/>
</dbReference>
<evidence type="ECO:0000313" key="5">
    <source>
        <dbReference type="EMBL" id="RLE13584.1"/>
    </source>
</evidence>
<name>A0A662DCR4_UNCAE</name>
<keyword evidence="3" id="KW-0786">Thiamine pyrophosphate</keyword>
<comment type="cofactor">
    <cofactor evidence="1">
        <name>thiamine diphosphate</name>
        <dbReference type="ChEBI" id="CHEBI:58937"/>
    </cofactor>
</comment>
<dbReference type="SUPFAM" id="SSF52922">
    <property type="entry name" value="TK C-terminal domain-like"/>
    <property type="match status" value="1"/>
</dbReference>
<dbReference type="InterPro" id="IPR005475">
    <property type="entry name" value="Transketolase-like_Pyr-bd"/>
</dbReference>
<dbReference type="Proteomes" id="UP000280417">
    <property type="component" value="Unassembled WGS sequence"/>
</dbReference>
<protein>
    <submittedName>
        <fullName evidence="5">Alpha-ketoacid dehydrogenase subunit beta</fullName>
    </submittedName>
</protein>
<dbReference type="SUPFAM" id="SSF52518">
    <property type="entry name" value="Thiamin diphosphate-binding fold (THDP-binding)"/>
    <property type="match status" value="1"/>
</dbReference>
<reference evidence="5 6" key="1">
    <citation type="submission" date="2018-06" db="EMBL/GenBank/DDBJ databases">
        <title>Extensive metabolic versatility and redundancy in microbially diverse, dynamic hydrothermal sediments.</title>
        <authorList>
            <person name="Dombrowski N."/>
            <person name="Teske A."/>
            <person name="Baker B.J."/>
        </authorList>
    </citation>
    <scope>NUCLEOTIDE SEQUENCE [LARGE SCALE GENOMIC DNA]</scope>
    <source>
        <strain evidence="5">B3_G15</strain>
    </source>
</reference>
<dbReference type="SMART" id="SM00861">
    <property type="entry name" value="Transket_pyr"/>
    <property type="match status" value="1"/>
</dbReference>
<dbReference type="NCBIfam" id="NF006667">
    <property type="entry name" value="PRK09212.1"/>
    <property type="match status" value="1"/>
</dbReference>
<dbReference type="EMBL" id="QMQA01000087">
    <property type="protein sequence ID" value="RLE13584.1"/>
    <property type="molecule type" value="Genomic_DNA"/>
</dbReference>
<dbReference type="GO" id="GO:0016491">
    <property type="term" value="F:oxidoreductase activity"/>
    <property type="evidence" value="ECO:0007669"/>
    <property type="project" value="UniProtKB-KW"/>
</dbReference>
<dbReference type="Gene3D" id="3.40.50.920">
    <property type="match status" value="1"/>
</dbReference>
<evidence type="ECO:0000256" key="1">
    <source>
        <dbReference type="ARBA" id="ARBA00001964"/>
    </source>
</evidence>
<dbReference type="InterPro" id="IPR033248">
    <property type="entry name" value="Transketolase_C"/>
</dbReference>
<evidence type="ECO:0000313" key="6">
    <source>
        <dbReference type="Proteomes" id="UP000280417"/>
    </source>
</evidence>
<evidence type="ECO:0000256" key="2">
    <source>
        <dbReference type="ARBA" id="ARBA00023002"/>
    </source>
</evidence>
<dbReference type="FunFam" id="3.40.50.920:FF:000001">
    <property type="entry name" value="Pyruvate dehydrogenase E1 beta subunit"/>
    <property type="match status" value="1"/>
</dbReference>
<accession>A0A662DCR4</accession>
<evidence type="ECO:0000259" key="4">
    <source>
        <dbReference type="SMART" id="SM00861"/>
    </source>
</evidence>
<proteinExistence type="predicted"/>
<feature type="non-terminal residue" evidence="5">
    <location>
        <position position="1"/>
    </location>
</feature>
<dbReference type="Pfam" id="PF02780">
    <property type="entry name" value="Transketolase_C"/>
    <property type="match status" value="1"/>
</dbReference>
<keyword evidence="2" id="KW-0560">Oxidoreductase</keyword>
<evidence type="ECO:0000256" key="3">
    <source>
        <dbReference type="ARBA" id="ARBA00023052"/>
    </source>
</evidence>
<dbReference type="PANTHER" id="PTHR43257">
    <property type="entry name" value="PYRUVATE DEHYDROGENASE E1 COMPONENT BETA SUBUNIT"/>
    <property type="match status" value="1"/>
</dbReference>
<dbReference type="InterPro" id="IPR029061">
    <property type="entry name" value="THDP-binding"/>
</dbReference>
<comment type="caution">
    <text evidence="5">The sequence shown here is derived from an EMBL/GenBank/DDBJ whole genome shotgun (WGS) entry which is preliminary data.</text>
</comment>